<protein>
    <submittedName>
        <fullName evidence="2">Uncharacterized protein</fullName>
    </submittedName>
</protein>
<gene>
    <name evidence="2" type="ORF">FGO68_gene9245</name>
</gene>
<reference evidence="2" key="1">
    <citation type="submission" date="2019-06" db="EMBL/GenBank/DDBJ databases">
        <authorList>
            <person name="Zheng W."/>
        </authorList>
    </citation>
    <scope>NUCLEOTIDE SEQUENCE</scope>
    <source>
        <strain evidence="2">QDHG01</strain>
    </source>
</reference>
<evidence type="ECO:0000313" key="3">
    <source>
        <dbReference type="Proteomes" id="UP000785679"/>
    </source>
</evidence>
<proteinExistence type="predicted"/>
<keyword evidence="3" id="KW-1185">Reference proteome</keyword>
<dbReference type="Proteomes" id="UP000785679">
    <property type="component" value="Unassembled WGS sequence"/>
</dbReference>
<keyword evidence="1" id="KW-0175">Coiled coil</keyword>
<accession>A0A8J8SWC0</accession>
<sequence length="376" mass="43806">MMNTLAQQHLVDLIQKYGELRVLCSQCRKEPPDHVSEGEDGVSILICSKCNFEVSTKKRKRPTSDYFPVSIVLLVQQINEECQPRYEFVSILTQDAEIKLHKFLTIHDLIAPLIKDSRKNVVKRLHELIALKKKVTGDETSSNNSIKFQMQELTNNYDIVQLRIKETELIKIVNEVSTYEDLPLVDDLQYWKLYKQEISELQASSIINLNDDNQINLALVFYVQSLQNTAYSIVEKERESELAIIKNAANFDRVETLNSVQKYVSDWLEQKKGTEAYFELLNLKEKIKLLQDELGKRQQSLSMNEVQSMLMSHEERLVEIQYLRGELEQVKHELREEQMKYRSIDERLRLLEIGRQKGSPVMTGYSTEAECEPQAE</sequence>
<evidence type="ECO:0000313" key="2">
    <source>
        <dbReference type="EMBL" id="TNV72783.1"/>
    </source>
</evidence>
<dbReference type="EMBL" id="RRYP01020992">
    <property type="protein sequence ID" value="TNV72783.1"/>
    <property type="molecule type" value="Genomic_DNA"/>
</dbReference>
<evidence type="ECO:0000256" key="1">
    <source>
        <dbReference type="SAM" id="Coils"/>
    </source>
</evidence>
<dbReference type="AlphaFoldDB" id="A0A8J8SWC0"/>
<comment type="caution">
    <text evidence="2">The sequence shown here is derived from an EMBL/GenBank/DDBJ whole genome shotgun (WGS) entry which is preliminary data.</text>
</comment>
<feature type="coiled-coil region" evidence="1">
    <location>
        <begin position="280"/>
        <end position="347"/>
    </location>
</feature>
<organism evidence="2 3">
    <name type="scientific">Halteria grandinella</name>
    <dbReference type="NCBI Taxonomy" id="5974"/>
    <lineage>
        <taxon>Eukaryota</taxon>
        <taxon>Sar</taxon>
        <taxon>Alveolata</taxon>
        <taxon>Ciliophora</taxon>
        <taxon>Intramacronucleata</taxon>
        <taxon>Spirotrichea</taxon>
        <taxon>Stichotrichia</taxon>
        <taxon>Sporadotrichida</taxon>
        <taxon>Halteriidae</taxon>
        <taxon>Halteria</taxon>
    </lineage>
</organism>
<name>A0A8J8SWC0_HALGN</name>